<proteinExistence type="predicted"/>
<reference evidence="1" key="1">
    <citation type="submission" date="2016-08" db="EMBL/GenBank/DDBJ databases">
        <authorList>
            <person name="Ngugi D.K."/>
            <person name="Miyake S."/>
            <person name="Stingl U."/>
        </authorList>
    </citation>
    <scope>NUCLEOTIDE SEQUENCE</scope>
    <source>
        <strain evidence="1">SCG-B11WGA-EpuloA1</strain>
    </source>
</reference>
<comment type="caution">
    <text evidence="1">The sequence shown here is derived from an EMBL/GenBank/DDBJ whole genome shotgun (WGS) entry which is preliminary data.</text>
</comment>
<evidence type="ECO:0000313" key="1">
    <source>
        <dbReference type="EMBL" id="ONI38070.1"/>
    </source>
</evidence>
<protein>
    <submittedName>
        <fullName evidence="1">Uncharacterized protein</fullName>
    </submittedName>
</protein>
<accession>A0ACC8X860</accession>
<name>A0ACC8X860_9FIRM</name>
<sequence>MAVWLQRNLLENHKQLKVHKFINQFMNQFINQFINQFKRVFTTKEEKLPESSQSAEFHGSIL</sequence>
<gene>
    <name evidence="1" type="ORF">AN396_01580</name>
</gene>
<dbReference type="EMBL" id="LJDB01000099">
    <property type="protein sequence ID" value="ONI38070.1"/>
    <property type="molecule type" value="Genomic_DNA"/>
</dbReference>
<organism evidence="1 2">
    <name type="scientific">Candidatus Epulonipiscium fishelsonii</name>
    <dbReference type="NCBI Taxonomy" id="77094"/>
    <lineage>
        <taxon>Bacteria</taxon>
        <taxon>Bacillati</taxon>
        <taxon>Bacillota</taxon>
        <taxon>Clostridia</taxon>
        <taxon>Lachnospirales</taxon>
        <taxon>Lachnospiraceae</taxon>
        <taxon>Candidatus Epulonipiscium</taxon>
    </lineage>
</organism>
<keyword evidence="2" id="KW-1185">Reference proteome</keyword>
<evidence type="ECO:0000313" key="2">
    <source>
        <dbReference type="Proteomes" id="UP000188605"/>
    </source>
</evidence>
<dbReference type="Proteomes" id="UP000188605">
    <property type="component" value="Unassembled WGS sequence"/>
</dbReference>